<proteinExistence type="predicted"/>
<feature type="compositionally biased region" description="Basic and acidic residues" evidence="1">
    <location>
        <begin position="61"/>
        <end position="72"/>
    </location>
</feature>
<dbReference type="EMBL" id="VIGI01000009">
    <property type="protein sequence ID" value="KAB8296323.1"/>
    <property type="molecule type" value="Genomic_DNA"/>
</dbReference>
<reference evidence="2 3" key="1">
    <citation type="submission" date="2019-06" db="EMBL/GenBank/DDBJ databases">
        <title>Genome Sequence of the Brown Rot Fungal Pathogen Monilinia laxa.</title>
        <authorList>
            <person name="De Miccolis Angelini R.M."/>
            <person name="Landi L."/>
            <person name="Abate D."/>
            <person name="Pollastro S."/>
            <person name="Romanazzi G."/>
            <person name="Faretra F."/>
        </authorList>
    </citation>
    <scope>NUCLEOTIDE SEQUENCE [LARGE SCALE GENOMIC DNA]</scope>
    <source>
        <strain evidence="2 3">Mlax316</strain>
    </source>
</reference>
<feature type="region of interest" description="Disordered" evidence="1">
    <location>
        <begin position="58"/>
        <end position="82"/>
    </location>
</feature>
<organism evidence="2 3">
    <name type="scientific">Monilinia laxa</name>
    <name type="common">Brown rot fungus</name>
    <name type="synonym">Sclerotinia laxa</name>
    <dbReference type="NCBI Taxonomy" id="61186"/>
    <lineage>
        <taxon>Eukaryota</taxon>
        <taxon>Fungi</taxon>
        <taxon>Dikarya</taxon>
        <taxon>Ascomycota</taxon>
        <taxon>Pezizomycotina</taxon>
        <taxon>Leotiomycetes</taxon>
        <taxon>Helotiales</taxon>
        <taxon>Sclerotiniaceae</taxon>
        <taxon>Monilinia</taxon>
    </lineage>
</organism>
<comment type="caution">
    <text evidence="2">The sequence shown here is derived from an EMBL/GenBank/DDBJ whole genome shotgun (WGS) entry which is preliminary data.</text>
</comment>
<protein>
    <submittedName>
        <fullName evidence="2">Uncharacterized protein</fullName>
    </submittedName>
</protein>
<dbReference type="Proteomes" id="UP000326757">
    <property type="component" value="Unassembled WGS sequence"/>
</dbReference>
<sequence>MAEIWTTILGHTVHLNDDVVSHQQMTNPTREYVAMAFFGSSQQARDSYVARPVAKANANRRMNDAERAESVKGEINNGDLGN</sequence>
<evidence type="ECO:0000256" key="1">
    <source>
        <dbReference type="SAM" id="MobiDB-lite"/>
    </source>
</evidence>
<gene>
    <name evidence="2" type="ORF">EYC80_009090</name>
</gene>
<keyword evidence="3" id="KW-1185">Reference proteome</keyword>
<dbReference type="AlphaFoldDB" id="A0A5N6K2D3"/>
<accession>A0A5N6K2D3</accession>
<evidence type="ECO:0000313" key="3">
    <source>
        <dbReference type="Proteomes" id="UP000326757"/>
    </source>
</evidence>
<name>A0A5N6K2D3_MONLA</name>
<evidence type="ECO:0000313" key="2">
    <source>
        <dbReference type="EMBL" id="KAB8296323.1"/>
    </source>
</evidence>